<dbReference type="AlphaFoldDB" id="A0AA41U243"/>
<dbReference type="GO" id="GO:0042803">
    <property type="term" value="F:protein homodimerization activity"/>
    <property type="evidence" value="ECO:0007669"/>
    <property type="project" value="InterPro"/>
</dbReference>
<dbReference type="GO" id="GO:0051087">
    <property type="term" value="F:protein-folding chaperone binding"/>
    <property type="evidence" value="ECO:0007669"/>
    <property type="project" value="InterPro"/>
</dbReference>
<dbReference type="Pfam" id="PF01025">
    <property type="entry name" value="GrpE"/>
    <property type="match status" value="1"/>
</dbReference>
<evidence type="ECO:0000313" key="3">
    <source>
        <dbReference type="EMBL" id="MCF2531403.1"/>
    </source>
</evidence>
<feature type="region of interest" description="Disordered" evidence="2">
    <location>
        <begin position="166"/>
        <end position="190"/>
    </location>
</feature>
<dbReference type="GO" id="GO:0006457">
    <property type="term" value="P:protein folding"/>
    <property type="evidence" value="ECO:0007669"/>
    <property type="project" value="InterPro"/>
</dbReference>
<dbReference type="InterPro" id="IPR000740">
    <property type="entry name" value="GrpE"/>
</dbReference>
<keyword evidence="1" id="KW-0143">Chaperone</keyword>
<sequence length="190" mass="20786">MTDPLAVVEEPRAGGADVPDTDLYAAYARQLQRRATVETLLDKERSARAGERRELVTGLLDVCDALDEVLTRQLPADAVMGSSRGLERLRENIEATQRLLLQRMRRAGVERMALGAISDAERCDVVDTEDDPRRPEGTILRVVAAGYWLGDDVLRPAKVVVSRQPLETDLPTDLSAEIPDGSPADAPEEG</sequence>
<accession>A0AA41U243</accession>
<comment type="caution">
    <text evidence="3">The sequence shown here is derived from an EMBL/GenBank/DDBJ whole genome shotgun (WGS) entry which is preliminary data.</text>
</comment>
<gene>
    <name evidence="3" type="ORF">LZ495_29870</name>
</gene>
<evidence type="ECO:0000256" key="1">
    <source>
        <dbReference type="ARBA" id="ARBA00023186"/>
    </source>
</evidence>
<dbReference type="GO" id="GO:0000774">
    <property type="term" value="F:adenyl-nucleotide exchange factor activity"/>
    <property type="evidence" value="ECO:0007669"/>
    <property type="project" value="InterPro"/>
</dbReference>
<dbReference type="Gene3D" id="2.30.22.10">
    <property type="entry name" value="Head domain of nucleotide exchange factor GrpE"/>
    <property type="match status" value="1"/>
</dbReference>
<proteinExistence type="predicted"/>
<reference evidence="3" key="1">
    <citation type="submission" date="2022-01" db="EMBL/GenBank/DDBJ databases">
        <title>Genome-Based Taxonomic Classification of the Phylum Actinobacteria.</title>
        <authorList>
            <person name="Gao Y."/>
        </authorList>
    </citation>
    <scope>NUCLEOTIDE SEQUENCE</scope>
    <source>
        <strain evidence="3">KLBMP 8922</strain>
    </source>
</reference>
<dbReference type="RefSeq" id="WP_235056063.1">
    <property type="nucleotide sequence ID" value="NZ_JAKFHA010000023.1"/>
</dbReference>
<dbReference type="SUPFAM" id="SSF51064">
    <property type="entry name" value="Head domain of nucleotide exchange factor GrpE"/>
    <property type="match status" value="1"/>
</dbReference>
<dbReference type="InterPro" id="IPR009012">
    <property type="entry name" value="GrpE_head"/>
</dbReference>
<organism evidence="3 4">
    <name type="scientific">Yinghuangia soli</name>
    <dbReference type="NCBI Taxonomy" id="2908204"/>
    <lineage>
        <taxon>Bacteria</taxon>
        <taxon>Bacillati</taxon>
        <taxon>Actinomycetota</taxon>
        <taxon>Actinomycetes</taxon>
        <taxon>Kitasatosporales</taxon>
        <taxon>Streptomycetaceae</taxon>
        <taxon>Yinghuangia</taxon>
    </lineage>
</organism>
<name>A0AA41U243_9ACTN</name>
<evidence type="ECO:0000313" key="4">
    <source>
        <dbReference type="Proteomes" id="UP001165378"/>
    </source>
</evidence>
<dbReference type="Proteomes" id="UP001165378">
    <property type="component" value="Unassembled WGS sequence"/>
</dbReference>
<dbReference type="EMBL" id="JAKFHA010000023">
    <property type="protein sequence ID" value="MCF2531403.1"/>
    <property type="molecule type" value="Genomic_DNA"/>
</dbReference>
<evidence type="ECO:0000256" key="2">
    <source>
        <dbReference type="SAM" id="MobiDB-lite"/>
    </source>
</evidence>
<keyword evidence="4" id="KW-1185">Reference proteome</keyword>
<dbReference type="PRINTS" id="PR00773">
    <property type="entry name" value="GRPEPROTEIN"/>
</dbReference>
<protein>
    <submittedName>
        <fullName evidence="3">Nucleotide exchange factor GrpE</fullName>
    </submittedName>
</protein>